<dbReference type="RefSeq" id="WP_173080038.1">
    <property type="nucleotide sequence ID" value="NZ_BAABJB010000068.1"/>
</dbReference>
<reference evidence="2 3" key="1">
    <citation type="submission" date="2020-03" db="EMBL/GenBank/DDBJ databases">
        <title>Whole genome shotgun sequence of Phytohabitans rumicis NBRC 108638.</title>
        <authorList>
            <person name="Komaki H."/>
            <person name="Tamura T."/>
        </authorList>
    </citation>
    <scope>NUCLEOTIDE SEQUENCE [LARGE SCALE GENOMIC DNA]</scope>
    <source>
        <strain evidence="2 3">NBRC 108638</strain>
    </source>
</reference>
<evidence type="ECO:0000313" key="2">
    <source>
        <dbReference type="EMBL" id="GFJ93404.1"/>
    </source>
</evidence>
<sequence length="124" mass="13774">MDRPLAHVWAGEDVHAGLKDTFRAVHNRVRDRRRELDRAFAERLAAWTSAGTPPGDLRTVETLLTRVVAPLVRQSIFNVDNYPVASVIDEGRTVRLDLTLLQQQFGIRKDGSMTAPANASASPK</sequence>
<accession>A0A6V8LAM9</accession>
<organism evidence="2 3">
    <name type="scientific">Phytohabitans rumicis</name>
    <dbReference type="NCBI Taxonomy" id="1076125"/>
    <lineage>
        <taxon>Bacteria</taxon>
        <taxon>Bacillati</taxon>
        <taxon>Actinomycetota</taxon>
        <taxon>Actinomycetes</taxon>
        <taxon>Micromonosporales</taxon>
        <taxon>Micromonosporaceae</taxon>
    </lineage>
</organism>
<feature type="domain" description="Alkaline phosphatase-like protein PglZ C-terminal" evidence="1">
    <location>
        <begin position="74"/>
        <end position="106"/>
    </location>
</feature>
<dbReference type="AlphaFoldDB" id="A0A6V8LAM9"/>
<name>A0A6V8LAM9_9ACTN</name>
<dbReference type="Pfam" id="PF25863">
    <property type="entry name" value="PglZ_C"/>
    <property type="match status" value="1"/>
</dbReference>
<dbReference type="InterPro" id="IPR058882">
    <property type="entry name" value="PglZ_C"/>
</dbReference>
<comment type="caution">
    <text evidence="2">The sequence shown here is derived from an EMBL/GenBank/DDBJ whole genome shotgun (WGS) entry which is preliminary data.</text>
</comment>
<keyword evidence="3" id="KW-1185">Reference proteome</keyword>
<dbReference type="EMBL" id="BLPG01000001">
    <property type="protein sequence ID" value="GFJ93404.1"/>
    <property type="molecule type" value="Genomic_DNA"/>
</dbReference>
<evidence type="ECO:0000259" key="1">
    <source>
        <dbReference type="Pfam" id="PF25863"/>
    </source>
</evidence>
<protein>
    <recommendedName>
        <fullName evidence="1">Alkaline phosphatase-like protein PglZ C-terminal domain-containing protein</fullName>
    </recommendedName>
</protein>
<proteinExistence type="predicted"/>
<gene>
    <name evidence="2" type="ORF">Prum_070460</name>
</gene>
<evidence type="ECO:0000313" key="3">
    <source>
        <dbReference type="Proteomes" id="UP000482960"/>
    </source>
</evidence>
<dbReference type="Proteomes" id="UP000482960">
    <property type="component" value="Unassembled WGS sequence"/>
</dbReference>
<reference evidence="2 3" key="2">
    <citation type="submission" date="2020-03" db="EMBL/GenBank/DDBJ databases">
        <authorList>
            <person name="Ichikawa N."/>
            <person name="Kimura A."/>
            <person name="Kitahashi Y."/>
            <person name="Uohara A."/>
        </authorList>
    </citation>
    <scope>NUCLEOTIDE SEQUENCE [LARGE SCALE GENOMIC DNA]</scope>
    <source>
        <strain evidence="2 3">NBRC 108638</strain>
    </source>
</reference>